<keyword evidence="7" id="KW-0482">Metalloprotease</keyword>
<evidence type="ECO:0000313" key="14">
    <source>
        <dbReference type="Proteomes" id="UP000676169"/>
    </source>
</evidence>
<dbReference type="AlphaFoldDB" id="A0A975J2E1"/>
<dbReference type="Pfam" id="PF05193">
    <property type="entry name" value="Peptidase_M16_C"/>
    <property type="match status" value="2"/>
</dbReference>
<name>A0A975J2E1_9BACT</name>
<comment type="cofactor">
    <cofactor evidence="1">
        <name>Zn(2+)</name>
        <dbReference type="ChEBI" id="CHEBI:29105"/>
    </cofactor>
</comment>
<dbReference type="PANTHER" id="PTHR43690">
    <property type="entry name" value="NARDILYSIN"/>
    <property type="match status" value="1"/>
</dbReference>
<evidence type="ECO:0000259" key="12">
    <source>
        <dbReference type="Pfam" id="PF05193"/>
    </source>
</evidence>
<feature type="domain" description="Peptidase M16 C-terminal" evidence="12">
    <location>
        <begin position="706"/>
        <end position="885"/>
    </location>
</feature>
<feature type="region of interest" description="Disordered" evidence="9">
    <location>
        <begin position="268"/>
        <end position="290"/>
    </location>
</feature>
<keyword evidence="3" id="KW-0645">Protease</keyword>
<dbReference type="GO" id="GO:0006508">
    <property type="term" value="P:proteolysis"/>
    <property type="evidence" value="ECO:0007669"/>
    <property type="project" value="UniProtKB-KW"/>
</dbReference>
<dbReference type="InterPro" id="IPR011249">
    <property type="entry name" value="Metalloenz_LuxS/M16"/>
</dbReference>
<evidence type="ECO:0000256" key="6">
    <source>
        <dbReference type="ARBA" id="ARBA00022833"/>
    </source>
</evidence>
<dbReference type="Proteomes" id="UP000676169">
    <property type="component" value="Chromosome"/>
</dbReference>
<dbReference type="InterPro" id="IPR050626">
    <property type="entry name" value="Peptidase_M16"/>
</dbReference>
<evidence type="ECO:0000256" key="5">
    <source>
        <dbReference type="ARBA" id="ARBA00022801"/>
    </source>
</evidence>
<proteinExistence type="inferred from homology"/>
<evidence type="ECO:0000256" key="4">
    <source>
        <dbReference type="ARBA" id="ARBA00022723"/>
    </source>
</evidence>
<evidence type="ECO:0000256" key="3">
    <source>
        <dbReference type="ARBA" id="ARBA00022670"/>
    </source>
</evidence>
<feature type="chain" id="PRO_5036731095" evidence="10">
    <location>
        <begin position="27"/>
        <end position="958"/>
    </location>
</feature>
<dbReference type="SUPFAM" id="SSF63411">
    <property type="entry name" value="LuxS/MPP-like metallohydrolase"/>
    <property type="match status" value="4"/>
</dbReference>
<dbReference type="Pfam" id="PF00675">
    <property type="entry name" value="Peptidase_M16"/>
    <property type="match status" value="1"/>
</dbReference>
<accession>A0A975J2E1</accession>
<comment type="similarity">
    <text evidence="2 8">Belongs to the peptidase M16 family.</text>
</comment>
<dbReference type="InterPro" id="IPR001431">
    <property type="entry name" value="Pept_M16_Zn_BS"/>
</dbReference>
<feature type="compositionally biased region" description="Low complexity" evidence="9">
    <location>
        <begin position="30"/>
        <end position="41"/>
    </location>
</feature>
<dbReference type="GO" id="GO:0004222">
    <property type="term" value="F:metalloendopeptidase activity"/>
    <property type="evidence" value="ECO:0007669"/>
    <property type="project" value="InterPro"/>
</dbReference>
<evidence type="ECO:0000256" key="8">
    <source>
        <dbReference type="RuleBase" id="RU004447"/>
    </source>
</evidence>
<dbReference type="EMBL" id="CP073100">
    <property type="protein sequence ID" value="QUE52754.1"/>
    <property type="molecule type" value="Genomic_DNA"/>
</dbReference>
<feature type="domain" description="Peptidase M16 N-terminal" evidence="11">
    <location>
        <begin position="69"/>
        <end position="190"/>
    </location>
</feature>
<dbReference type="GO" id="GO:0046872">
    <property type="term" value="F:metal ion binding"/>
    <property type="evidence" value="ECO:0007669"/>
    <property type="project" value="UniProtKB-KW"/>
</dbReference>
<feature type="signal peptide" evidence="10">
    <location>
        <begin position="1"/>
        <end position="26"/>
    </location>
</feature>
<dbReference type="InterPro" id="IPR007863">
    <property type="entry name" value="Peptidase_M16_C"/>
</dbReference>
<keyword evidence="5" id="KW-0378">Hydrolase</keyword>
<evidence type="ECO:0000256" key="10">
    <source>
        <dbReference type="SAM" id="SignalP"/>
    </source>
</evidence>
<evidence type="ECO:0000259" key="11">
    <source>
        <dbReference type="Pfam" id="PF00675"/>
    </source>
</evidence>
<keyword evidence="4" id="KW-0479">Metal-binding</keyword>
<feature type="domain" description="Peptidase M16 C-terminal" evidence="12">
    <location>
        <begin position="231"/>
        <end position="412"/>
    </location>
</feature>
<keyword evidence="10" id="KW-0732">Signal</keyword>
<dbReference type="KEGG" id="lamb:KBB96_07635"/>
<dbReference type="PROSITE" id="PS00143">
    <property type="entry name" value="INSULINASE"/>
    <property type="match status" value="1"/>
</dbReference>
<sequence length="958" mass="104462">MQRIHPIALAAILGASATSFVPHVHAETQAPAKAPATAVKPKPWPQDGSDIPADSKAVFGTLPNGLRYMIYPNSEPPKRVSLRMHIATGSLMEADDQQGIAHFLEHMVFNGSKHYKPDELIPVMQRLGIGFGAHVNAFTSFDQTVYMLDLPDLSEGVLDLGFNVMRDFGDGALLLDKEIDNERGVIISEKVSRDSVRQRLQEKQFATLLPGSLIANRFPIGKEDVISKAPRERFTDYYSRYYIPSRMTFIVVGDVDPVVMKERIEQSFSSMKNPENPGKNPDLGPVKSPSGLEAAVFTDKEVATTEVSLVAVRPYEKKPDTTANRIKDMPLAMANAMIGRRFDRLSKKENSPILGGGAGKDDLFNHAELGSIEVTVTDTRWKEAVPVLEQEFRRALEHGFNDAELAEAKANLINAYEQAVKTKSTRKSEALASAIARSIPDEEVFSSPETDLEIASKGLDSLTVAACHAALKEFWKDQGLHLILTTKEAPDNARDELVSLYKESNAKKVEAPEANKAVPFGYTEFGTPGTVVSEKKVEDLGITQLVLSNNVRVNLKRTTFDKDKIQLLARIGSGQLSQPKDKPGLGMLAKALLGGGGLGKHSVDDLEQILAGRNVGASIGIGEDSFALSGGATPEDLELELQLACATLTDPGYREEALWQFRKALPTIEQQLKHSPSGPQAEMQGWLHGGDARYTMPPIATLAGYTIDDVKNWITPDLKKGYLELSVVGDFDESAIVPLLLKTFGALPERAATKPAMEDQRKVDVPDAPVTKTFTFDSKIPTAVSITLWPTDGPRGHVKEARRLNILADIYGDRLREEIREKLGASYSPGAKSSGSDALIDYGFLMGNATAKPEDVERLNGVMRDLADKLAKEGATADELDRAKKPVLASLEKTNRDNSYWLGTVLSQSQEDPTKIGSARERDKDYAAVTLEEINALAKKYLGADKAISVGIKPAAAE</sequence>
<protein>
    <submittedName>
        <fullName evidence="13">Insulinase family protein</fullName>
    </submittedName>
</protein>
<evidence type="ECO:0000313" key="13">
    <source>
        <dbReference type="EMBL" id="QUE52754.1"/>
    </source>
</evidence>
<gene>
    <name evidence="13" type="ORF">KBB96_07635</name>
</gene>
<keyword evidence="6" id="KW-0862">Zinc</keyword>
<organism evidence="13 14">
    <name type="scientific">Luteolibacter ambystomatis</name>
    <dbReference type="NCBI Taxonomy" id="2824561"/>
    <lineage>
        <taxon>Bacteria</taxon>
        <taxon>Pseudomonadati</taxon>
        <taxon>Verrucomicrobiota</taxon>
        <taxon>Verrucomicrobiia</taxon>
        <taxon>Verrucomicrobiales</taxon>
        <taxon>Verrucomicrobiaceae</taxon>
        <taxon>Luteolibacter</taxon>
    </lineage>
</organism>
<keyword evidence="14" id="KW-1185">Reference proteome</keyword>
<reference evidence="13" key="1">
    <citation type="submission" date="2021-04" db="EMBL/GenBank/DDBJ databases">
        <title>Luteolibacter sp. 32A isolated from the skin of an Anderson's salamander (Ambystoma andersonii).</title>
        <authorList>
            <person name="Spergser J."/>
            <person name="Busse H.-J."/>
        </authorList>
    </citation>
    <scope>NUCLEOTIDE SEQUENCE</scope>
    <source>
        <strain evidence="13">32A</strain>
    </source>
</reference>
<feature type="region of interest" description="Disordered" evidence="9">
    <location>
        <begin position="28"/>
        <end position="50"/>
    </location>
</feature>
<dbReference type="InterPro" id="IPR011765">
    <property type="entry name" value="Pept_M16_N"/>
</dbReference>
<evidence type="ECO:0000256" key="1">
    <source>
        <dbReference type="ARBA" id="ARBA00001947"/>
    </source>
</evidence>
<evidence type="ECO:0000256" key="9">
    <source>
        <dbReference type="SAM" id="MobiDB-lite"/>
    </source>
</evidence>
<dbReference type="PANTHER" id="PTHR43690:SF17">
    <property type="entry name" value="PROTEIN YHJJ"/>
    <property type="match status" value="1"/>
</dbReference>
<dbReference type="RefSeq" id="WP_211634037.1">
    <property type="nucleotide sequence ID" value="NZ_CP073100.1"/>
</dbReference>
<evidence type="ECO:0000256" key="2">
    <source>
        <dbReference type="ARBA" id="ARBA00007261"/>
    </source>
</evidence>
<dbReference type="Gene3D" id="3.30.830.10">
    <property type="entry name" value="Metalloenzyme, LuxS/M16 peptidase-like"/>
    <property type="match status" value="4"/>
</dbReference>
<evidence type="ECO:0000256" key="7">
    <source>
        <dbReference type="ARBA" id="ARBA00023049"/>
    </source>
</evidence>